<feature type="transmembrane region" description="Helical" evidence="1">
    <location>
        <begin position="57"/>
        <end position="75"/>
    </location>
</feature>
<sequence length="210" mass="24486">MYEQLSINWVEWFGYSASLVILISLTMSSIIKLRILNLIGCILFTVFAYFIQSWPTLVMNLGIVFINLYFLYGIYSTKEEFKLVSTSLDSEHLKHFITNNEFEITKQASVIQLYQANRAFYMLRDNHVAGLLVGTLTEDGCFTIYVDYVLPKFQDHKLGIYYFKTDTHFLKERGIKTIKAYATTQAHKSYLAKVGFMPFESNRTHFKIQL</sequence>
<organism evidence="2 3">
    <name type="scientific">Psychromonas aquatilis</name>
    <dbReference type="NCBI Taxonomy" id="2005072"/>
    <lineage>
        <taxon>Bacteria</taxon>
        <taxon>Pseudomonadati</taxon>
        <taxon>Pseudomonadota</taxon>
        <taxon>Gammaproteobacteria</taxon>
        <taxon>Alteromonadales</taxon>
        <taxon>Psychromonadaceae</taxon>
        <taxon>Psychromonas</taxon>
    </lineage>
</organism>
<keyword evidence="1" id="KW-0812">Transmembrane</keyword>
<reference evidence="2 3" key="1">
    <citation type="submission" date="2024-02" db="EMBL/GenBank/DDBJ databases">
        <title>Bacteria isolated from the canopy kelp, Nereocystis luetkeana.</title>
        <authorList>
            <person name="Pfister C.A."/>
            <person name="Younker I.T."/>
            <person name="Light S.H."/>
        </authorList>
    </citation>
    <scope>NUCLEOTIDE SEQUENCE [LARGE SCALE GENOMIC DNA]</scope>
    <source>
        <strain evidence="2 3">TI.1.05</strain>
    </source>
</reference>
<evidence type="ECO:0000313" key="2">
    <source>
        <dbReference type="EMBL" id="MEL0630640.1"/>
    </source>
</evidence>
<dbReference type="Proteomes" id="UP001369082">
    <property type="component" value="Unassembled WGS sequence"/>
</dbReference>
<accession>A0ABU9GTI2</accession>
<evidence type="ECO:0000313" key="3">
    <source>
        <dbReference type="Proteomes" id="UP001369082"/>
    </source>
</evidence>
<keyword evidence="3" id="KW-1185">Reference proteome</keyword>
<comment type="caution">
    <text evidence="2">The sequence shown here is derived from an EMBL/GenBank/DDBJ whole genome shotgun (WGS) entry which is preliminary data.</text>
</comment>
<keyword evidence="1" id="KW-0472">Membrane</keyword>
<feature type="transmembrane region" description="Helical" evidence="1">
    <location>
        <begin position="12"/>
        <end position="28"/>
    </location>
</feature>
<dbReference type="Gene3D" id="3.40.630.30">
    <property type="match status" value="1"/>
</dbReference>
<evidence type="ECO:0000256" key="1">
    <source>
        <dbReference type="SAM" id="Phobius"/>
    </source>
</evidence>
<dbReference type="SUPFAM" id="SSF55729">
    <property type="entry name" value="Acyl-CoA N-acyltransferases (Nat)"/>
    <property type="match status" value="1"/>
</dbReference>
<evidence type="ECO:0008006" key="4">
    <source>
        <dbReference type="Google" id="ProtNLM"/>
    </source>
</evidence>
<dbReference type="EMBL" id="JBAKAZ010000070">
    <property type="protein sequence ID" value="MEL0630640.1"/>
    <property type="molecule type" value="Genomic_DNA"/>
</dbReference>
<keyword evidence="1" id="KW-1133">Transmembrane helix</keyword>
<proteinExistence type="predicted"/>
<name>A0ABU9GTI2_9GAMM</name>
<dbReference type="InterPro" id="IPR016181">
    <property type="entry name" value="Acyl_CoA_acyltransferase"/>
</dbReference>
<protein>
    <recommendedName>
        <fullName evidence="4">N-acetyltransferase domain-containing protein</fullName>
    </recommendedName>
</protein>
<dbReference type="RefSeq" id="WP_341598767.1">
    <property type="nucleotide sequence ID" value="NZ_JBAKAZ010000070.1"/>
</dbReference>
<gene>
    <name evidence="2" type="ORF">V6256_13580</name>
</gene>